<gene>
    <name evidence="2" type="ORF">HQ393_06815</name>
</gene>
<dbReference type="EMBL" id="CP058627">
    <property type="protein sequence ID" value="QLG87994.1"/>
    <property type="molecule type" value="Genomic_DNA"/>
</dbReference>
<sequence>MDMEGDRWEMAAILPQKCKKPTLWSAFQYSVKPNYLAAASEAAEAAGASTAAEAAEASAAGAEASTAGAEASTTAEAASTGSSFLPQADKATANKAATSRDCFILKSFKIKFD</sequence>
<evidence type="ECO:0000256" key="1">
    <source>
        <dbReference type="SAM" id="MobiDB-lite"/>
    </source>
</evidence>
<evidence type="ECO:0000313" key="2">
    <source>
        <dbReference type="EMBL" id="QLG87994.1"/>
    </source>
</evidence>
<protein>
    <submittedName>
        <fullName evidence="2">Uncharacterized protein</fullName>
    </submittedName>
</protein>
<dbReference type="Proteomes" id="UP000509597">
    <property type="component" value="Chromosome"/>
</dbReference>
<dbReference type="KEGG" id="chiz:HQ393_06815"/>
<accession>A0A7H9BKI0</accession>
<feature type="region of interest" description="Disordered" evidence="1">
    <location>
        <begin position="57"/>
        <end position="84"/>
    </location>
</feature>
<keyword evidence="3" id="KW-1185">Reference proteome</keyword>
<organism evidence="2 3">
    <name type="scientific">Chitinibacter bivalviorum</name>
    <dbReference type="NCBI Taxonomy" id="2739434"/>
    <lineage>
        <taxon>Bacteria</taxon>
        <taxon>Pseudomonadati</taxon>
        <taxon>Pseudomonadota</taxon>
        <taxon>Betaproteobacteria</taxon>
        <taxon>Neisseriales</taxon>
        <taxon>Chitinibacteraceae</taxon>
        <taxon>Chitinibacter</taxon>
    </lineage>
</organism>
<proteinExistence type="predicted"/>
<name>A0A7H9BKI0_9NEIS</name>
<evidence type="ECO:0000313" key="3">
    <source>
        <dbReference type="Proteomes" id="UP000509597"/>
    </source>
</evidence>
<reference evidence="2 3" key="1">
    <citation type="submission" date="2020-07" db="EMBL/GenBank/DDBJ databases">
        <title>Complete genome sequence of Chitinibacter sp. 2T18.</title>
        <authorList>
            <person name="Bae J.-W."/>
            <person name="Choi J.-W."/>
        </authorList>
    </citation>
    <scope>NUCLEOTIDE SEQUENCE [LARGE SCALE GENOMIC DNA]</scope>
    <source>
        <strain evidence="2 3">2T18</strain>
    </source>
</reference>
<dbReference type="RefSeq" id="WP_179358073.1">
    <property type="nucleotide sequence ID" value="NZ_CP058627.1"/>
</dbReference>
<dbReference type="AlphaFoldDB" id="A0A7H9BKI0"/>
<feature type="compositionally biased region" description="Low complexity" evidence="1">
    <location>
        <begin position="57"/>
        <end position="83"/>
    </location>
</feature>